<dbReference type="SUPFAM" id="SSF53448">
    <property type="entry name" value="Nucleotide-diphospho-sugar transferases"/>
    <property type="match status" value="1"/>
</dbReference>
<dbReference type="EMBL" id="CP060716">
    <property type="protein sequence ID" value="QNN62431.1"/>
    <property type="molecule type" value="Genomic_DNA"/>
</dbReference>
<accession>A0A7G9S3K6</accession>
<dbReference type="PANTHER" id="PTHR43685">
    <property type="entry name" value="GLYCOSYLTRANSFERASE"/>
    <property type="match status" value="1"/>
</dbReference>
<dbReference type="PANTHER" id="PTHR43685:SF2">
    <property type="entry name" value="GLYCOSYLTRANSFERASE 2-LIKE DOMAIN-CONTAINING PROTEIN"/>
    <property type="match status" value="1"/>
</dbReference>
<gene>
    <name evidence="2" type="ORF">H9L06_09210</name>
</gene>
<dbReference type="Proteomes" id="UP000515934">
    <property type="component" value="Chromosome"/>
</dbReference>
<keyword evidence="2" id="KW-0808">Transferase</keyword>
<dbReference type="GO" id="GO:0016740">
    <property type="term" value="F:transferase activity"/>
    <property type="evidence" value="ECO:0007669"/>
    <property type="project" value="UniProtKB-KW"/>
</dbReference>
<name>A0A7G9S3K6_9MICO</name>
<evidence type="ECO:0000313" key="2">
    <source>
        <dbReference type="EMBL" id="QNN62431.1"/>
    </source>
</evidence>
<dbReference type="InterPro" id="IPR050834">
    <property type="entry name" value="Glycosyltransf_2"/>
</dbReference>
<dbReference type="InterPro" id="IPR029044">
    <property type="entry name" value="Nucleotide-diphossugar_trans"/>
</dbReference>
<reference evidence="2 3" key="1">
    <citation type="submission" date="2020-08" db="EMBL/GenBank/DDBJ databases">
        <title>Genome sequence of Leucobacter denitrificans KACC 14055T.</title>
        <authorList>
            <person name="Hyun D.-W."/>
            <person name="Bae J.-W."/>
        </authorList>
    </citation>
    <scope>NUCLEOTIDE SEQUENCE [LARGE SCALE GENOMIC DNA]</scope>
    <source>
        <strain evidence="2 3">KACC 14055</strain>
    </source>
</reference>
<dbReference type="Pfam" id="PF00535">
    <property type="entry name" value="Glycos_transf_2"/>
    <property type="match status" value="1"/>
</dbReference>
<sequence>MSIANLSLDVIIPVHNVERPIRRSVLSVISAKNPRIRALVIAHNIPRESILRKLKDLDLERLQVIEHRDGVFSPAGPKNAGIDASSATYIAFLDSDDEYEIGALDAFCNELQSASSPDLLIGQLRGTSQGRIMAPLPRVRRFENLDPVKDLLNNRTAPIGVMIRREVLKSTGAPRFSEGYPIGEDIELGLYLWNQTRSISYSRYASGYLVHEDGTDRVTGRTLSVESALAPVARIVQMDWFKELSPQQKTAACAKLIKFQVLRLCHRLESVGPIGPLDREAARNVLWLLLRMSPNALGLLTPHEARAARVLGSTENNELGTIFRTSKISSFLDKFLTHRVTHIFNPAGGLRVAIRLIFVPATLKRFRQP</sequence>
<dbReference type="Gene3D" id="3.90.550.10">
    <property type="entry name" value="Spore Coat Polysaccharide Biosynthesis Protein SpsA, Chain A"/>
    <property type="match status" value="1"/>
</dbReference>
<dbReference type="KEGG" id="ldn:H9L06_09210"/>
<protein>
    <submittedName>
        <fullName evidence="2">Glycosyltransferase</fullName>
    </submittedName>
</protein>
<feature type="domain" description="Glycosyltransferase 2-like" evidence="1">
    <location>
        <begin position="10"/>
        <end position="131"/>
    </location>
</feature>
<organism evidence="2 3">
    <name type="scientific">Leucobacter denitrificans</name>
    <dbReference type="NCBI Taxonomy" id="683042"/>
    <lineage>
        <taxon>Bacteria</taxon>
        <taxon>Bacillati</taxon>
        <taxon>Actinomycetota</taxon>
        <taxon>Actinomycetes</taxon>
        <taxon>Micrococcales</taxon>
        <taxon>Microbacteriaceae</taxon>
        <taxon>Leucobacter</taxon>
    </lineage>
</organism>
<evidence type="ECO:0000313" key="3">
    <source>
        <dbReference type="Proteomes" id="UP000515934"/>
    </source>
</evidence>
<keyword evidence="3" id="KW-1185">Reference proteome</keyword>
<proteinExistence type="predicted"/>
<dbReference type="InterPro" id="IPR001173">
    <property type="entry name" value="Glyco_trans_2-like"/>
</dbReference>
<dbReference type="RefSeq" id="WP_187554901.1">
    <property type="nucleotide sequence ID" value="NZ_CP060716.1"/>
</dbReference>
<dbReference type="AlphaFoldDB" id="A0A7G9S3K6"/>
<evidence type="ECO:0000259" key="1">
    <source>
        <dbReference type="Pfam" id="PF00535"/>
    </source>
</evidence>